<organism evidence="1 2">
    <name type="scientific">Sarcina ventriculi</name>
    <name type="common">Clostridium ventriculi</name>
    <dbReference type="NCBI Taxonomy" id="1267"/>
    <lineage>
        <taxon>Bacteria</taxon>
        <taxon>Bacillati</taxon>
        <taxon>Bacillota</taxon>
        <taxon>Clostridia</taxon>
        <taxon>Eubacteriales</taxon>
        <taxon>Clostridiaceae</taxon>
        <taxon>Sarcina</taxon>
    </lineage>
</organism>
<name>A0ABM9UP49_SARVE</name>
<keyword evidence="2" id="KW-1185">Reference proteome</keyword>
<reference evidence="1 2" key="1">
    <citation type="submission" date="2015-09" db="EMBL/GenBank/DDBJ databases">
        <authorList>
            <consortium name="Pathogen Informatics"/>
        </authorList>
    </citation>
    <scope>NUCLEOTIDE SEQUENCE [LARGE SCALE GENOMIC DNA]</scope>
    <source>
        <strain evidence="1 2">2789STDY5834858</strain>
    </source>
</reference>
<proteinExistence type="predicted"/>
<comment type="caution">
    <text evidence="1">The sequence shown here is derived from an EMBL/GenBank/DDBJ whole genome shotgun (WGS) entry which is preliminary data.</text>
</comment>
<dbReference type="Proteomes" id="UP000095488">
    <property type="component" value="Unassembled WGS sequence"/>
</dbReference>
<dbReference type="EMBL" id="CYZR01000002">
    <property type="protein sequence ID" value="CUN70331.1"/>
    <property type="molecule type" value="Genomic_DNA"/>
</dbReference>
<accession>A0ABM9UP49</accession>
<protein>
    <submittedName>
        <fullName evidence="1">Uncharacterized protein</fullName>
    </submittedName>
</protein>
<evidence type="ECO:0000313" key="2">
    <source>
        <dbReference type="Proteomes" id="UP000095488"/>
    </source>
</evidence>
<evidence type="ECO:0000313" key="1">
    <source>
        <dbReference type="EMBL" id="CUN70331.1"/>
    </source>
</evidence>
<dbReference type="RefSeq" id="WP_055258052.1">
    <property type="nucleotide sequence ID" value="NZ_CABIXL010000002.1"/>
</dbReference>
<sequence>MSQQYKLPYKIKDKYSQELENIRYLLNNIEQGHIYGLNGNRSKSDASLQTNCAKLKNEISSLLLKIQNGSNSIKDDLCEIFTK</sequence>
<gene>
    <name evidence="1" type="ORF">ERS852473_00902</name>
</gene>